<sequence>MYTAIIAITEEFMRSQTAFDMDFTIDALPPEDLHHLISGVRTNELLWPIHLPIPWNIQRHIIESVPLSVPADGTNSVLAFDDQAHGQATESKPMSTVLDQIVACRTLRSCSLVCRQWAIVTQKVIFHWICLSDHRQMDNLYTLLRDHRSSYLSQNVRRLSIVYRPPYRKIGEVIPRIIGMRLSRLEYLDLCAGDDAYGSDYPIFPFHPSLRAQLSQLNQIRILHLHQFRFSHFAEFRRLVCGFAGVRHLTAIFVKIGKDKLGDYRSIYRSKGWQIPAKVSWQYTRWAPYLLPQRIVEIVTPSIMWVANIPNSRRVIKTSESFSKTTYPTLTPDIAKAIMHTMYFFPFTQQGYPLTTWHWQCEKEIAGEPGQYWTLSCVSSSSSSDETRSVNHYFRFRVGSDSLQDIPLGFEHLIESCIHYWIEELEPTELLDSLRQKFTDPQERFGGFSNIKKVKLALCSGWKNEIYVPGWHPPEGKQRNLQKWYTSIVSIVEELRSSQTDFDLDATIDGVPLEVMRLLNSLFEELTTTMVRAL</sequence>
<evidence type="ECO:0000313" key="1">
    <source>
        <dbReference type="EMBL" id="KAJ3481267.1"/>
    </source>
</evidence>
<dbReference type="Proteomes" id="UP001212997">
    <property type="component" value="Unassembled WGS sequence"/>
</dbReference>
<dbReference type="EMBL" id="JANAWD010000330">
    <property type="protein sequence ID" value="KAJ3481267.1"/>
    <property type="molecule type" value="Genomic_DNA"/>
</dbReference>
<keyword evidence="2" id="KW-1185">Reference proteome</keyword>
<name>A0AAD5V374_9APHY</name>
<comment type="caution">
    <text evidence="1">The sequence shown here is derived from an EMBL/GenBank/DDBJ whole genome shotgun (WGS) entry which is preliminary data.</text>
</comment>
<evidence type="ECO:0008006" key="3">
    <source>
        <dbReference type="Google" id="ProtNLM"/>
    </source>
</evidence>
<dbReference type="AlphaFoldDB" id="A0AAD5V374"/>
<evidence type="ECO:0000313" key="2">
    <source>
        <dbReference type="Proteomes" id="UP001212997"/>
    </source>
</evidence>
<proteinExistence type="predicted"/>
<organism evidence="1 2">
    <name type="scientific">Meripilus lineatus</name>
    <dbReference type="NCBI Taxonomy" id="2056292"/>
    <lineage>
        <taxon>Eukaryota</taxon>
        <taxon>Fungi</taxon>
        <taxon>Dikarya</taxon>
        <taxon>Basidiomycota</taxon>
        <taxon>Agaricomycotina</taxon>
        <taxon>Agaricomycetes</taxon>
        <taxon>Polyporales</taxon>
        <taxon>Meripilaceae</taxon>
        <taxon>Meripilus</taxon>
    </lineage>
</organism>
<protein>
    <recommendedName>
        <fullName evidence="3">F-box domain-containing protein</fullName>
    </recommendedName>
</protein>
<gene>
    <name evidence="1" type="ORF">NLI96_g7770</name>
</gene>
<reference evidence="1" key="1">
    <citation type="submission" date="2022-07" db="EMBL/GenBank/DDBJ databases">
        <title>Genome Sequence of Physisporinus lineatus.</title>
        <authorList>
            <person name="Buettner E."/>
        </authorList>
    </citation>
    <scope>NUCLEOTIDE SEQUENCE</scope>
    <source>
        <strain evidence="1">VT162</strain>
    </source>
</reference>
<accession>A0AAD5V374</accession>